<dbReference type="OrthoDB" id="1673646at2"/>
<name>A0A5S3VDG3_9GAMM</name>
<dbReference type="Proteomes" id="UP000307217">
    <property type="component" value="Unassembled WGS sequence"/>
</dbReference>
<dbReference type="PROSITE" id="PS50883">
    <property type="entry name" value="EAL"/>
    <property type="match status" value="1"/>
</dbReference>
<dbReference type="Pfam" id="PF00990">
    <property type="entry name" value="GGDEF"/>
    <property type="match status" value="1"/>
</dbReference>
<dbReference type="PANTHER" id="PTHR33121">
    <property type="entry name" value="CYCLIC DI-GMP PHOSPHODIESTERASE PDEF"/>
    <property type="match status" value="1"/>
</dbReference>
<dbReference type="NCBIfam" id="TIGR00254">
    <property type="entry name" value="GGDEF"/>
    <property type="match status" value="1"/>
</dbReference>
<feature type="domain" description="CBS" evidence="4">
    <location>
        <begin position="347"/>
        <end position="408"/>
    </location>
</feature>
<comment type="caution">
    <text evidence="5">The sequence shown here is derived from an EMBL/GenBank/DDBJ whole genome shotgun (WGS) entry which is preliminary data.</text>
</comment>
<reference evidence="5" key="3">
    <citation type="submission" date="2019-09" db="EMBL/GenBank/DDBJ databases">
        <title>Co-occurence of chitin degradation, pigmentation and bioactivity in marine Pseudoalteromonas.</title>
        <authorList>
            <person name="Sonnenschein E.C."/>
            <person name="Bech P.K."/>
        </authorList>
    </citation>
    <scope>NUCLEOTIDE SEQUENCE</scope>
    <source>
        <strain evidence="5">S3790</strain>
        <strain evidence="6 7">S3895</strain>
    </source>
</reference>
<keyword evidence="1" id="KW-0129">CBS domain</keyword>
<evidence type="ECO:0000313" key="6">
    <source>
        <dbReference type="EMBL" id="TMO77352.1"/>
    </source>
</evidence>
<dbReference type="CDD" id="cd01949">
    <property type="entry name" value="GGDEF"/>
    <property type="match status" value="1"/>
</dbReference>
<dbReference type="SMART" id="SM00052">
    <property type="entry name" value="EAL"/>
    <property type="match status" value="1"/>
</dbReference>
<dbReference type="AlphaFoldDB" id="A0A5S3VDG3"/>
<keyword evidence="7" id="KW-1185">Reference proteome</keyword>
<dbReference type="PANTHER" id="PTHR33121:SF76">
    <property type="entry name" value="SIGNALING PROTEIN"/>
    <property type="match status" value="1"/>
</dbReference>
<dbReference type="CDD" id="cd01948">
    <property type="entry name" value="EAL"/>
    <property type="match status" value="1"/>
</dbReference>
<dbReference type="PROSITE" id="PS51371">
    <property type="entry name" value="CBS"/>
    <property type="match status" value="1"/>
</dbReference>
<evidence type="ECO:0000313" key="8">
    <source>
        <dbReference type="Proteomes" id="UP000307217"/>
    </source>
</evidence>
<dbReference type="SMART" id="SM00267">
    <property type="entry name" value="GGDEF"/>
    <property type="match status" value="1"/>
</dbReference>
<feature type="domain" description="GGDEF" evidence="3">
    <location>
        <begin position="434"/>
        <end position="584"/>
    </location>
</feature>
<evidence type="ECO:0000256" key="1">
    <source>
        <dbReference type="PROSITE-ProRule" id="PRU00703"/>
    </source>
</evidence>
<dbReference type="Gene3D" id="3.10.580.10">
    <property type="entry name" value="CBS-domain"/>
    <property type="match status" value="1"/>
</dbReference>
<dbReference type="InterPro" id="IPR001633">
    <property type="entry name" value="EAL_dom"/>
</dbReference>
<evidence type="ECO:0000313" key="5">
    <source>
        <dbReference type="EMBL" id="TMO70285.1"/>
    </source>
</evidence>
<dbReference type="InterPro" id="IPR046342">
    <property type="entry name" value="CBS_dom_sf"/>
</dbReference>
<gene>
    <name evidence="5" type="ORF">CWC19_02310</name>
    <name evidence="6" type="ORF">CWC20_03990</name>
</gene>
<feature type="domain" description="EAL" evidence="2">
    <location>
        <begin position="8"/>
        <end position="258"/>
    </location>
</feature>
<dbReference type="EMBL" id="PNBX01000006">
    <property type="protein sequence ID" value="TMO70285.1"/>
    <property type="molecule type" value="Genomic_DNA"/>
</dbReference>
<accession>A0A5S3VDG3</accession>
<evidence type="ECO:0000313" key="7">
    <source>
        <dbReference type="Proteomes" id="UP000307164"/>
    </source>
</evidence>
<dbReference type="InterPro" id="IPR043128">
    <property type="entry name" value="Rev_trsase/Diguanyl_cyclase"/>
</dbReference>
<dbReference type="Pfam" id="PF00563">
    <property type="entry name" value="EAL"/>
    <property type="match status" value="1"/>
</dbReference>
<dbReference type="Gene3D" id="3.30.70.270">
    <property type="match status" value="1"/>
</dbReference>
<dbReference type="InterPro" id="IPR035919">
    <property type="entry name" value="EAL_sf"/>
</dbReference>
<evidence type="ECO:0000259" key="3">
    <source>
        <dbReference type="PROSITE" id="PS50887"/>
    </source>
</evidence>
<dbReference type="InterPro" id="IPR000160">
    <property type="entry name" value="GGDEF_dom"/>
</dbReference>
<reference evidence="5 8" key="1">
    <citation type="submission" date="2018-01" db="EMBL/GenBank/DDBJ databases">
        <authorList>
            <person name="Paulsen S."/>
            <person name="Gram L.K."/>
        </authorList>
    </citation>
    <scope>NUCLEOTIDE SEQUENCE [LARGE SCALE GENOMIC DNA]</scope>
    <source>
        <strain evidence="5 8">S3790</strain>
        <strain evidence="6">S3895</strain>
    </source>
</reference>
<dbReference type="SUPFAM" id="SSF141868">
    <property type="entry name" value="EAL domain-like"/>
    <property type="match status" value="1"/>
</dbReference>
<dbReference type="Gene3D" id="3.20.20.450">
    <property type="entry name" value="EAL domain"/>
    <property type="match status" value="1"/>
</dbReference>
<dbReference type="InterPro" id="IPR029787">
    <property type="entry name" value="Nucleotide_cyclase"/>
</dbReference>
<dbReference type="EMBL" id="PNBW01000020">
    <property type="protein sequence ID" value="TMO77352.1"/>
    <property type="molecule type" value="Genomic_DNA"/>
</dbReference>
<dbReference type="Proteomes" id="UP000307164">
    <property type="component" value="Unassembled WGS sequence"/>
</dbReference>
<dbReference type="InterPro" id="IPR050706">
    <property type="entry name" value="Cyclic-di-GMP_PDE-like"/>
</dbReference>
<sequence length="604" mass="67870">MDKVPNNTSLDLAALEELLQQGAVRTLFQPIYDIAKQHVLGFEALSRGVTGSNIELPDRLFSLASAHGRLSELELLCREKAIARFVEQDLPGKLFINVSPNTLLDPSHPKGETLHLVEKYGLAANRVVIEVTEQDKVDDGFLLLKTIEHYRQLGFKIAIDDLGAGYSGLKQWSELRPDFVKVDRYFIDHCDQSIVKREFLKSIIELAKVTNTSVIAEGIERLEELSLLEKLGIEHAQGFLLARPAHQPPVILDAAQVMQLKLRPQGEYSEMTMSVGLLAQIESAIDQATRCKDAHKRFEQNKLLMSLAVIDAQQQPVGLLHRDQLTEVFAAPYGHALYAKKPVTELMDKQPLIVNENAKLDVVSKQITEQEFDIRRHIIVTRDDRYLGLAPLRDILKHITEEKIRHAQHANPLTMLPGNVAINEAIEQRLKAHHTFSLAYVDLNHFKQFNDLYGYASGDSVIKLLADVTVQVCSQSKCFVGHIGGDDFMVVFDGTDAEHLCHQIINQFELQSKAFFTSEHVEAGGYWATNREGQKQFVPLLTLSIGLVRPDLESCNNSHQVAALATDAKKEAKRYRNSYLFVCNRRKPAAPVVRIKSQAQECLV</sequence>
<dbReference type="PROSITE" id="PS50887">
    <property type="entry name" value="GGDEF"/>
    <property type="match status" value="1"/>
</dbReference>
<dbReference type="SUPFAM" id="SSF54631">
    <property type="entry name" value="CBS-domain pair"/>
    <property type="match status" value="1"/>
</dbReference>
<reference evidence="8" key="2">
    <citation type="submission" date="2019-06" db="EMBL/GenBank/DDBJ databases">
        <title>Co-occurence of chitin degradation, pigmentation and bioactivity in marine Pseudoalteromonas.</title>
        <authorList>
            <person name="Sonnenschein E.C."/>
            <person name="Bech P.K."/>
        </authorList>
    </citation>
    <scope>NUCLEOTIDE SEQUENCE [LARGE SCALE GENOMIC DNA]</scope>
    <source>
        <strain evidence="8">S3790</strain>
    </source>
</reference>
<dbReference type="InterPro" id="IPR000644">
    <property type="entry name" value="CBS_dom"/>
</dbReference>
<evidence type="ECO:0000259" key="4">
    <source>
        <dbReference type="PROSITE" id="PS51371"/>
    </source>
</evidence>
<evidence type="ECO:0000259" key="2">
    <source>
        <dbReference type="PROSITE" id="PS50883"/>
    </source>
</evidence>
<dbReference type="GO" id="GO:0071111">
    <property type="term" value="F:cyclic-guanylate-specific phosphodiesterase activity"/>
    <property type="evidence" value="ECO:0007669"/>
    <property type="project" value="InterPro"/>
</dbReference>
<proteinExistence type="predicted"/>
<organism evidence="5 8">
    <name type="scientific">Pseudoalteromonas aurantia</name>
    <dbReference type="NCBI Taxonomy" id="43654"/>
    <lineage>
        <taxon>Bacteria</taxon>
        <taxon>Pseudomonadati</taxon>
        <taxon>Pseudomonadota</taxon>
        <taxon>Gammaproteobacteria</taxon>
        <taxon>Alteromonadales</taxon>
        <taxon>Pseudoalteromonadaceae</taxon>
        <taxon>Pseudoalteromonas</taxon>
    </lineage>
</organism>
<protein>
    <submittedName>
        <fullName evidence="5">GGDEF domain-containing protein</fullName>
    </submittedName>
</protein>
<dbReference type="SUPFAM" id="SSF55073">
    <property type="entry name" value="Nucleotide cyclase"/>
    <property type="match status" value="1"/>
</dbReference>
<dbReference type="Pfam" id="PF00571">
    <property type="entry name" value="CBS"/>
    <property type="match status" value="1"/>
</dbReference>